<evidence type="ECO:0000313" key="1">
    <source>
        <dbReference type="EMBL" id="URD76551.1"/>
    </source>
</evidence>
<proteinExistence type="predicted"/>
<organism evidence="1 2">
    <name type="scientific">Musa troglodytarum</name>
    <name type="common">fe'i banana</name>
    <dbReference type="NCBI Taxonomy" id="320322"/>
    <lineage>
        <taxon>Eukaryota</taxon>
        <taxon>Viridiplantae</taxon>
        <taxon>Streptophyta</taxon>
        <taxon>Embryophyta</taxon>
        <taxon>Tracheophyta</taxon>
        <taxon>Spermatophyta</taxon>
        <taxon>Magnoliopsida</taxon>
        <taxon>Liliopsida</taxon>
        <taxon>Zingiberales</taxon>
        <taxon>Musaceae</taxon>
        <taxon>Musa</taxon>
    </lineage>
</organism>
<name>A0A9E7EGQ5_9LILI</name>
<dbReference type="AlphaFoldDB" id="A0A9E7EGQ5"/>
<dbReference type="Proteomes" id="UP001055439">
    <property type="component" value="Chromosome 1"/>
</dbReference>
<protein>
    <submittedName>
        <fullName evidence="1">Uncharacterized protein</fullName>
    </submittedName>
</protein>
<evidence type="ECO:0000313" key="2">
    <source>
        <dbReference type="Proteomes" id="UP001055439"/>
    </source>
</evidence>
<keyword evidence="2" id="KW-1185">Reference proteome</keyword>
<reference evidence="1" key="1">
    <citation type="submission" date="2022-05" db="EMBL/GenBank/DDBJ databases">
        <title>The Musa troglodytarum L. genome provides insights into the mechanism of non-climacteric behaviour and enrichment of carotenoids.</title>
        <authorList>
            <person name="Wang J."/>
        </authorList>
    </citation>
    <scope>NUCLEOTIDE SEQUENCE</scope>
    <source>
        <tissue evidence="1">Leaf</tissue>
    </source>
</reference>
<sequence length="83" mass="9402">MNISIIYNLERNGHQARPNIQHSERLLVYGGAVNVGDPSNSGEETRVRRSNKLKHQQQKWVACGSRVKRFCYPVFSFASPKGS</sequence>
<gene>
    <name evidence="1" type="ORF">MUK42_08824</name>
</gene>
<accession>A0A9E7EGQ5</accession>
<dbReference type="EMBL" id="CP097502">
    <property type="protein sequence ID" value="URD76551.1"/>
    <property type="molecule type" value="Genomic_DNA"/>
</dbReference>